<evidence type="ECO:0000256" key="5">
    <source>
        <dbReference type="ARBA" id="ARBA00022741"/>
    </source>
</evidence>
<dbReference type="Gene3D" id="3.40.50.300">
    <property type="entry name" value="P-loop containing nucleotide triphosphate hydrolases"/>
    <property type="match status" value="1"/>
</dbReference>
<dbReference type="InterPro" id="IPR006083">
    <property type="entry name" value="PRK/URK"/>
</dbReference>
<dbReference type="InterPro" id="IPR027417">
    <property type="entry name" value="P-loop_NTPase"/>
</dbReference>
<comment type="pathway">
    <text evidence="1">Pyrimidine metabolism; UMP biosynthesis via salvage pathway; UMP from uridine: step 1/1.</text>
</comment>
<evidence type="ECO:0000256" key="4">
    <source>
        <dbReference type="ARBA" id="ARBA00022679"/>
    </source>
</evidence>
<keyword evidence="6" id="KW-0418">Kinase</keyword>
<dbReference type="EC" id="2.7.1.48" evidence="3"/>
<evidence type="ECO:0000259" key="9">
    <source>
        <dbReference type="Pfam" id="PF00485"/>
    </source>
</evidence>
<proteinExistence type="inferred from homology"/>
<keyword evidence="4" id="KW-0808">Transferase</keyword>
<comment type="similarity">
    <text evidence="2">Belongs to the uridine kinase family.</text>
</comment>
<sequence length="508" mass="57527">MTCCLHSVVLGSVCSFSKAIVPKIGYGPVVKVIYFGYFFRQKYEYLTKNSKCFFFFFFVSQPPLMFKYLFNHVFIGLCGGSASGKTTVANKIIEALDVPWVVLLSMDSFYKVLSPEEQALAASNDYNFDHPGAFDFELLVTTLRKLKQGQSVKIPVYDFTTHGCQKDWKNVYGASVIIFECILSFADKELLQLMDKKIFVDTDSYIRLVRQLRRDITERGCDIEAFEQYIEPTMRLADIVVPRGGNMVAIDLIVQHVHSQLEEVSEKGHYGMALLAMAHQSQPLPQSLSVLESTPQVRGLHTIIRNKDASRDEFIFYSKRLMRLLIEHALSFFPSKACFVQTLQGQKYEGRRFSGKGLNCITGVSILRAGETMEPALRAVWKDVCIGKILIQTNLDSGEPELHYLRLPRDISEDHVILMAAMMAVRVLLVQYVAIDLIPSKIMKKLHYVLKSCGCIFAVLKGDFGDRYFGTDGFSSWSDQEPHSCSSEVRHFVQAIQAVVTSEDQHLL</sequence>
<dbReference type="Proteomes" id="UP000694700">
    <property type="component" value="Unplaced"/>
</dbReference>
<name>A0A8C1TN00_CYPCA</name>
<keyword evidence="5" id="KW-0547">Nucleotide-binding</keyword>
<dbReference type="GO" id="GO:0005524">
    <property type="term" value="F:ATP binding"/>
    <property type="evidence" value="ECO:0007669"/>
    <property type="project" value="InterPro"/>
</dbReference>
<dbReference type="SUPFAM" id="SSF53271">
    <property type="entry name" value="PRTase-like"/>
    <property type="match status" value="1"/>
</dbReference>
<reference evidence="11" key="1">
    <citation type="submission" date="2025-08" db="UniProtKB">
        <authorList>
            <consortium name="Ensembl"/>
        </authorList>
    </citation>
    <scope>IDENTIFICATION</scope>
</reference>
<dbReference type="SUPFAM" id="SSF52540">
    <property type="entry name" value="P-loop containing nucleoside triphosphate hydrolases"/>
    <property type="match status" value="1"/>
</dbReference>
<evidence type="ECO:0000256" key="1">
    <source>
        <dbReference type="ARBA" id="ARBA00004690"/>
    </source>
</evidence>
<evidence type="ECO:0000256" key="7">
    <source>
        <dbReference type="ARBA" id="ARBA00047436"/>
    </source>
</evidence>
<dbReference type="CDD" id="cd02023">
    <property type="entry name" value="UMPK"/>
    <property type="match status" value="1"/>
</dbReference>
<dbReference type="Pfam" id="PF00485">
    <property type="entry name" value="PRK"/>
    <property type="match status" value="1"/>
</dbReference>
<accession>A0A8C1TN00</accession>
<dbReference type="UniPathway" id="UPA00574">
    <property type="reaction ID" value="UER00637"/>
</dbReference>
<evidence type="ECO:0000256" key="8">
    <source>
        <dbReference type="ARBA" id="ARBA00048909"/>
    </source>
</evidence>
<dbReference type="InterPro" id="IPR029057">
    <property type="entry name" value="PRTase-like"/>
</dbReference>
<dbReference type="PRINTS" id="PR00988">
    <property type="entry name" value="URIDINKINASE"/>
</dbReference>
<evidence type="ECO:0000256" key="2">
    <source>
        <dbReference type="ARBA" id="ARBA00005408"/>
    </source>
</evidence>
<protein>
    <recommendedName>
        <fullName evidence="3">uridine/cytidine kinase</fullName>
        <ecNumber evidence="3">2.7.1.48</ecNumber>
    </recommendedName>
</protein>
<evidence type="ECO:0000313" key="11">
    <source>
        <dbReference type="Ensembl" id="ENSCCRP00015024627.1"/>
    </source>
</evidence>
<comment type="catalytic activity">
    <reaction evidence="8">
        <text>uridine + ATP = UMP + ADP + H(+)</text>
        <dbReference type="Rhea" id="RHEA:16825"/>
        <dbReference type="ChEBI" id="CHEBI:15378"/>
        <dbReference type="ChEBI" id="CHEBI:16704"/>
        <dbReference type="ChEBI" id="CHEBI:30616"/>
        <dbReference type="ChEBI" id="CHEBI:57865"/>
        <dbReference type="ChEBI" id="CHEBI:456216"/>
        <dbReference type="EC" id="2.7.1.48"/>
    </reaction>
</comment>
<dbReference type="InterPro" id="IPR000764">
    <property type="entry name" value="Uridine_kinase-like"/>
</dbReference>
<dbReference type="AlphaFoldDB" id="A0A8C1TN00"/>
<dbReference type="PANTHER" id="PTHR10285">
    <property type="entry name" value="URIDINE KINASE"/>
    <property type="match status" value="1"/>
</dbReference>
<feature type="domain" description="Phosphoribulokinase/uridine kinase" evidence="9">
    <location>
        <begin position="74"/>
        <end position="245"/>
    </location>
</feature>
<dbReference type="Gene3D" id="3.40.50.2020">
    <property type="match status" value="1"/>
</dbReference>
<evidence type="ECO:0000259" key="10">
    <source>
        <dbReference type="Pfam" id="PF14681"/>
    </source>
</evidence>
<organism evidence="11 12">
    <name type="scientific">Cyprinus carpio</name>
    <name type="common">Common carp</name>
    <dbReference type="NCBI Taxonomy" id="7962"/>
    <lineage>
        <taxon>Eukaryota</taxon>
        <taxon>Metazoa</taxon>
        <taxon>Chordata</taxon>
        <taxon>Craniata</taxon>
        <taxon>Vertebrata</taxon>
        <taxon>Euteleostomi</taxon>
        <taxon>Actinopterygii</taxon>
        <taxon>Neopterygii</taxon>
        <taxon>Teleostei</taxon>
        <taxon>Ostariophysi</taxon>
        <taxon>Cypriniformes</taxon>
        <taxon>Cyprinidae</taxon>
        <taxon>Cyprininae</taxon>
        <taxon>Cyprinus</taxon>
    </lineage>
</organism>
<feature type="domain" description="Phosphoribosyltransferase" evidence="10">
    <location>
        <begin position="293"/>
        <end position="424"/>
    </location>
</feature>
<dbReference type="Pfam" id="PF14681">
    <property type="entry name" value="UPRTase"/>
    <property type="match status" value="1"/>
</dbReference>
<dbReference type="Ensembl" id="ENSCCRT00015025528.1">
    <property type="protein sequence ID" value="ENSCCRP00015024627.1"/>
    <property type="gene ID" value="ENSCCRG00015010468.1"/>
</dbReference>
<dbReference type="GO" id="GO:0044206">
    <property type="term" value="P:UMP salvage"/>
    <property type="evidence" value="ECO:0007669"/>
    <property type="project" value="UniProtKB-UniPathway"/>
</dbReference>
<evidence type="ECO:0000313" key="12">
    <source>
        <dbReference type="Proteomes" id="UP000694700"/>
    </source>
</evidence>
<comment type="catalytic activity">
    <reaction evidence="7">
        <text>cytidine + ATP = CMP + ADP + H(+)</text>
        <dbReference type="Rhea" id="RHEA:24674"/>
        <dbReference type="ChEBI" id="CHEBI:15378"/>
        <dbReference type="ChEBI" id="CHEBI:17562"/>
        <dbReference type="ChEBI" id="CHEBI:30616"/>
        <dbReference type="ChEBI" id="CHEBI:60377"/>
        <dbReference type="ChEBI" id="CHEBI:456216"/>
        <dbReference type="EC" id="2.7.1.48"/>
    </reaction>
</comment>
<dbReference type="InterPro" id="IPR000836">
    <property type="entry name" value="PRTase_dom"/>
</dbReference>
<evidence type="ECO:0000256" key="6">
    <source>
        <dbReference type="ARBA" id="ARBA00022777"/>
    </source>
</evidence>
<dbReference type="GO" id="GO:0004849">
    <property type="term" value="F:uridine kinase activity"/>
    <property type="evidence" value="ECO:0007669"/>
    <property type="project" value="UniProtKB-EC"/>
</dbReference>
<evidence type="ECO:0000256" key="3">
    <source>
        <dbReference type="ARBA" id="ARBA00012137"/>
    </source>
</evidence>